<organism evidence="5">
    <name type="scientific">Caldilineaceae bacterium SB0664_bin_27</name>
    <dbReference type="NCBI Taxonomy" id="2605260"/>
    <lineage>
        <taxon>Bacteria</taxon>
        <taxon>Bacillati</taxon>
        <taxon>Chloroflexota</taxon>
        <taxon>Caldilineae</taxon>
        <taxon>Caldilineales</taxon>
        <taxon>Caldilineaceae</taxon>
    </lineage>
</organism>
<feature type="binding site" description="via carbamate group" evidence="1">
    <location>
        <position position="159"/>
    </location>
    <ligand>
        <name>Zn(2+)</name>
        <dbReference type="ChEBI" id="CHEBI:29105"/>
        <label>1</label>
    </ligand>
</feature>
<dbReference type="AlphaFoldDB" id="A0A6B0YUC4"/>
<gene>
    <name evidence="5" type="ORF">F4Y42_14860</name>
</gene>
<dbReference type="EMBL" id="VXRG01000121">
    <property type="protein sequence ID" value="MXY94716.1"/>
    <property type="molecule type" value="Genomic_DNA"/>
</dbReference>
<dbReference type="InterPro" id="IPR032466">
    <property type="entry name" value="Metal_Hydrolase"/>
</dbReference>
<dbReference type="Gene3D" id="3.20.20.140">
    <property type="entry name" value="Metal-dependent hydrolases"/>
    <property type="match status" value="1"/>
</dbReference>
<sequence>MRFDLLIKGGEVVDPGGGRSGRLDVAIKRNRIAAVDADIPAETAFRVVDAGGQYVTPGLVDLHTHVNYGCGFYGIRPDPIAARSGVTTWLDVGSSGGYNFTGFREFIIEEARARIYALLNISSIGLTAKTWELANPGYCDVDLCCQIIDLNRDVLLGVKARIDQLTTSGQGLAPLHKAREAADRCELPLMTHIGMGPPGIDSVMELMRPGDILTHCFTGGTMRIVEESGDLRETVKRAWDAGLVLDIGHGAGSFSFKTAEALMAQGYRPDVISSDIHQMSVSGPMFDMPTCLSKFMTLGMSFSEVVHAATERPAAVLGLEKEIGTLRPGALADVALFEIVEGDFMFYDVFMNPRPGKELVRNTLTIINGREMAHQSDDPLMPWIELSEDQQALIAKGHTPPMMAACCKH</sequence>
<dbReference type="GO" id="GO:0019213">
    <property type="term" value="F:deacetylase activity"/>
    <property type="evidence" value="ECO:0007669"/>
    <property type="project" value="InterPro"/>
</dbReference>
<keyword evidence="5" id="KW-0378">Hydrolase</keyword>
<protein>
    <submittedName>
        <fullName evidence="5">Amidohydrolase/deacetylase family metallohydrolase</fullName>
    </submittedName>
</protein>
<feature type="site" description="Transition state stabilizer" evidence="3">
    <location>
        <position position="161"/>
    </location>
</feature>
<feature type="binding site" evidence="1">
    <location>
        <position position="192"/>
    </location>
    <ligand>
        <name>Zn(2+)</name>
        <dbReference type="ChEBI" id="CHEBI:29105"/>
        <label>2</label>
    </ligand>
</feature>
<feature type="binding site" evidence="1">
    <location>
        <position position="63"/>
    </location>
    <ligand>
        <name>Zn(2+)</name>
        <dbReference type="ChEBI" id="CHEBI:29105"/>
        <label>1</label>
    </ligand>
</feature>
<dbReference type="SUPFAM" id="SSF51338">
    <property type="entry name" value="Composite domain of metallo-dependent hydrolases"/>
    <property type="match status" value="1"/>
</dbReference>
<feature type="domain" description="Amidohydrolase-related" evidence="4">
    <location>
        <begin position="54"/>
        <end position="338"/>
    </location>
</feature>
<proteinExistence type="predicted"/>
<dbReference type="Gene3D" id="2.30.40.10">
    <property type="entry name" value="Urease, subunit C, domain 1"/>
    <property type="match status" value="1"/>
</dbReference>
<accession>A0A6B0YUC4</accession>
<evidence type="ECO:0000256" key="2">
    <source>
        <dbReference type="PIRSR" id="PIRSR039004-2"/>
    </source>
</evidence>
<dbReference type="PANTHER" id="PTHR42717:SF1">
    <property type="entry name" value="IMIDAZOLONEPROPIONASE AND RELATED AMIDOHYDROLASES"/>
    <property type="match status" value="1"/>
</dbReference>
<dbReference type="NCBIfam" id="NF006689">
    <property type="entry name" value="PRK09237.1"/>
    <property type="match status" value="1"/>
</dbReference>
<feature type="modified residue" description="N6-carboxylysine" evidence="2">
    <location>
        <position position="159"/>
    </location>
</feature>
<feature type="binding site" evidence="1">
    <location>
        <position position="275"/>
    </location>
    <ligand>
        <name>Zn(2+)</name>
        <dbReference type="ChEBI" id="CHEBI:29105"/>
        <label>1</label>
    </ligand>
</feature>
<keyword evidence="1" id="KW-0862">Zinc</keyword>
<feature type="binding site" description="via carbamate group" evidence="1">
    <location>
        <position position="159"/>
    </location>
    <ligand>
        <name>Zn(2+)</name>
        <dbReference type="ChEBI" id="CHEBI:29105"/>
        <label>2</label>
    </ligand>
</feature>
<evidence type="ECO:0000313" key="5">
    <source>
        <dbReference type="EMBL" id="MXY94716.1"/>
    </source>
</evidence>
<dbReference type="GO" id="GO:0016810">
    <property type="term" value="F:hydrolase activity, acting on carbon-nitrogen (but not peptide) bonds"/>
    <property type="evidence" value="ECO:0007669"/>
    <property type="project" value="InterPro"/>
</dbReference>
<dbReference type="SUPFAM" id="SSF51556">
    <property type="entry name" value="Metallo-dependent hydrolases"/>
    <property type="match status" value="1"/>
</dbReference>
<dbReference type="InterPro" id="IPR020043">
    <property type="entry name" value="Deacetylase_Atu3266-like"/>
</dbReference>
<evidence type="ECO:0000256" key="3">
    <source>
        <dbReference type="PIRSR" id="PIRSR039004-3"/>
    </source>
</evidence>
<evidence type="ECO:0000256" key="1">
    <source>
        <dbReference type="PIRSR" id="PIRSR039004-1"/>
    </source>
</evidence>
<reference evidence="5" key="1">
    <citation type="submission" date="2019-09" db="EMBL/GenBank/DDBJ databases">
        <title>Characterisation of the sponge microbiome using genome-centric metagenomics.</title>
        <authorList>
            <person name="Engelberts J.P."/>
            <person name="Robbins S.J."/>
            <person name="De Goeij J.M."/>
            <person name="Aranda M."/>
            <person name="Bell S.C."/>
            <person name="Webster N.S."/>
        </authorList>
    </citation>
    <scope>NUCLEOTIDE SEQUENCE</scope>
    <source>
        <strain evidence="5">SB0664_bin_27</strain>
    </source>
</reference>
<keyword evidence="1" id="KW-0479">Metal-binding</keyword>
<name>A0A6B0YUC4_9CHLR</name>
<comment type="caution">
    <text evidence="5">The sequence shown here is derived from an EMBL/GenBank/DDBJ whole genome shotgun (WGS) entry which is preliminary data.</text>
</comment>
<feature type="binding site" evidence="1">
    <location>
        <position position="65"/>
    </location>
    <ligand>
        <name>Zn(2+)</name>
        <dbReference type="ChEBI" id="CHEBI:29105"/>
        <label>1</label>
    </ligand>
</feature>
<dbReference type="PANTHER" id="PTHR42717">
    <property type="entry name" value="DIHYDROOROTASE-RELATED"/>
    <property type="match status" value="1"/>
</dbReference>
<dbReference type="InterPro" id="IPR011059">
    <property type="entry name" value="Metal-dep_hydrolase_composite"/>
</dbReference>
<dbReference type="InterPro" id="IPR006680">
    <property type="entry name" value="Amidohydro-rel"/>
</dbReference>
<dbReference type="GO" id="GO:0046872">
    <property type="term" value="F:metal ion binding"/>
    <property type="evidence" value="ECO:0007669"/>
    <property type="project" value="UniProtKB-KW"/>
</dbReference>
<dbReference type="Pfam" id="PF01979">
    <property type="entry name" value="Amidohydro_1"/>
    <property type="match status" value="1"/>
</dbReference>
<feature type="binding site" evidence="1">
    <location>
        <position position="215"/>
    </location>
    <ligand>
        <name>Zn(2+)</name>
        <dbReference type="ChEBI" id="CHEBI:29105"/>
        <label>2</label>
    </ligand>
</feature>
<dbReference type="PIRSF" id="PIRSF039004">
    <property type="entry name" value="ADE_EF_0837"/>
    <property type="match status" value="1"/>
</dbReference>
<evidence type="ECO:0000259" key="4">
    <source>
        <dbReference type="Pfam" id="PF01979"/>
    </source>
</evidence>